<reference evidence="2 3" key="1">
    <citation type="submission" date="2020-07" db="EMBL/GenBank/DDBJ databases">
        <authorList>
            <person name="Zhuang K."/>
            <person name="Ran Y."/>
        </authorList>
    </citation>
    <scope>NUCLEOTIDE SEQUENCE [LARGE SCALE GENOMIC DNA]</scope>
    <source>
        <strain evidence="2 3">WCH-YHL-001</strain>
    </source>
</reference>
<evidence type="ECO:0008006" key="4">
    <source>
        <dbReference type="Google" id="ProtNLM"/>
    </source>
</evidence>
<evidence type="ECO:0000313" key="2">
    <source>
        <dbReference type="EMBL" id="QLY27725.1"/>
    </source>
</evidence>
<evidence type="ECO:0000256" key="1">
    <source>
        <dbReference type="SAM" id="Phobius"/>
    </source>
</evidence>
<dbReference type="PANTHER" id="PTHR32309:SF13">
    <property type="entry name" value="FERRIC ENTEROBACTIN TRANSPORT PROTEIN FEPE"/>
    <property type="match status" value="1"/>
</dbReference>
<protein>
    <recommendedName>
        <fullName evidence="4">Polysaccharide chain length determinant N-terminal domain-containing protein</fullName>
    </recommendedName>
</protein>
<dbReference type="GO" id="GO:0005886">
    <property type="term" value="C:plasma membrane"/>
    <property type="evidence" value="ECO:0007669"/>
    <property type="project" value="TreeGrafter"/>
</dbReference>
<evidence type="ECO:0000313" key="3">
    <source>
        <dbReference type="Proteomes" id="UP000515512"/>
    </source>
</evidence>
<keyword evidence="1" id="KW-0472">Membrane</keyword>
<keyword evidence="1" id="KW-1133">Transmembrane helix</keyword>
<dbReference type="Gene3D" id="3.40.50.300">
    <property type="entry name" value="P-loop containing nucleotide triphosphate hydrolases"/>
    <property type="match status" value="1"/>
</dbReference>
<keyword evidence="1" id="KW-0812">Transmembrane</keyword>
<feature type="transmembrane region" description="Helical" evidence="1">
    <location>
        <begin position="41"/>
        <end position="58"/>
    </location>
</feature>
<accession>A0A7D6ZKD0</accession>
<dbReference type="SUPFAM" id="SSF52540">
    <property type="entry name" value="P-loop containing nucleoside triphosphate hydrolases"/>
    <property type="match status" value="1"/>
</dbReference>
<dbReference type="EMBL" id="CP059399">
    <property type="protein sequence ID" value="QLY27725.1"/>
    <property type="molecule type" value="Genomic_DNA"/>
</dbReference>
<dbReference type="KEGG" id="nhu:H0264_19865"/>
<gene>
    <name evidence="2" type="ORF">H0264_19865</name>
</gene>
<dbReference type="GO" id="GO:0004713">
    <property type="term" value="F:protein tyrosine kinase activity"/>
    <property type="evidence" value="ECO:0007669"/>
    <property type="project" value="TreeGrafter"/>
</dbReference>
<name>A0A7D6ZKD0_9NOCA</name>
<organism evidence="2 3">
    <name type="scientific">Nocardia huaxiensis</name>
    <dbReference type="NCBI Taxonomy" id="2755382"/>
    <lineage>
        <taxon>Bacteria</taxon>
        <taxon>Bacillati</taxon>
        <taxon>Actinomycetota</taxon>
        <taxon>Actinomycetes</taxon>
        <taxon>Mycobacteriales</taxon>
        <taxon>Nocardiaceae</taxon>
        <taxon>Nocardia</taxon>
    </lineage>
</organism>
<dbReference type="PANTHER" id="PTHR32309">
    <property type="entry name" value="TYROSINE-PROTEIN KINASE"/>
    <property type="match status" value="1"/>
</dbReference>
<dbReference type="RefSeq" id="WP_181578933.1">
    <property type="nucleotide sequence ID" value="NZ_CP059399.1"/>
</dbReference>
<dbReference type="Proteomes" id="UP000515512">
    <property type="component" value="Chromosome"/>
</dbReference>
<dbReference type="AlphaFoldDB" id="A0A7D6ZKD0"/>
<dbReference type="InterPro" id="IPR050445">
    <property type="entry name" value="Bact_polysacc_biosynth/exp"/>
</dbReference>
<dbReference type="InterPro" id="IPR027417">
    <property type="entry name" value="P-loop_NTPase"/>
</dbReference>
<proteinExistence type="predicted"/>
<sequence>MSSDFTDNREPKGCRSAQLGGGPLTTNTFQVLIDRIWRRRLLVAVIGVAVFAGAYLSVSGQATTYTSRVLVSAGSTSRPPTEDAILAQGYTYYLNDPTYQSNLKQSREFPTGVSNFSATFVVASPLFYIQVVADTPEAAKAAAPKIAQLYADDINGRLDANRAATAAEMTSAMRAAWNDRLNAQDPNAFTAQIQLQQAIDELNADGSNRLTIMQAGAGATANGTGSKRTLATGLVGGLVLGCVVALMAGAATRRLYTDYDVVEKTGVKTFDVIPPGGTPARDGKRQVALRHVANLIAKSSTGSPTSLAVAPVSSGPSGDSLARGIAEQRAAQGARTVFVNADLRSGWPTAPAPGVAEFLRGAIRDMRALRSARGPDGFSEIAPGAAGADPYGLFDRDRVRALLAAAGQDADLVVIGLPPMSTAPEAQIVADLADLTVLVIERGVTTSDQVHEAVKAINQVGAEVLGAVLVDTSNRRGWLRLPHRSRPEPVVHDPLATARITP</sequence>
<keyword evidence="3" id="KW-1185">Reference proteome</keyword>